<name>A0A2P5CIQ5_TREOI</name>
<organism evidence="1 2">
    <name type="scientific">Trema orientale</name>
    <name type="common">Charcoal tree</name>
    <name type="synonym">Celtis orientalis</name>
    <dbReference type="NCBI Taxonomy" id="63057"/>
    <lineage>
        <taxon>Eukaryota</taxon>
        <taxon>Viridiplantae</taxon>
        <taxon>Streptophyta</taxon>
        <taxon>Embryophyta</taxon>
        <taxon>Tracheophyta</taxon>
        <taxon>Spermatophyta</taxon>
        <taxon>Magnoliopsida</taxon>
        <taxon>eudicotyledons</taxon>
        <taxon>Gunneridae</taxon>
        <taxon>Pentapetalae</taxon>
        <taxon>rosids</taxon>
        <taxon>fabids</taxon>
        <taxon>Rosales</taxon>
        <taxon>Cannabaceae</taxon>
        <taxon>Trema</taxon>
    </lineage>
</organism>
<dbReference type="Proteomes" id="UP000237000">
    <property type="component" value="Unassembled WGS sequence"/>
</dbReference>
<dbReference type="EMBL" id="JXTC01000360">
    <property type="protein sequence ID" value="PON60919.1"/>
    <property type="molecule type" value="Genomic_DNA"/>
</dbReference>
<dbReference type="AlphaFoldDB" id="A0A2P5CIQ5"/>
<reference evidence="2" key="1">
    <citation type="submission" date="2016-06" db="EMBL/GenBank/DDBJ databases">
        <title>Parallel loss of symbiosis genes in relatives of nitrogen-fixing non-legume Parasponia.</title>
        <authorList>
            <person name="Van Velzen R."/>
            <person name="Holmer R."/>
            <person name="Bu F."/>
            <person name="Rutten L."/>
            <person name="Van Zeijl A."/>
            <person name="Liu W."/>
            <person name="Santuari L."/>
            <person name="Cao Q."/>
            <person name="Sharma T."/>
            <person name="Shen D."/>
            <person name="Roswanjaya Y."/>
            <person name="Wardhani T."/>
            <person name="Kalhor M.S."/>
            <person name="Jansen J."/>
            <person name="Van den Hoogen J."/>
            <person name="Gungor B."/>
            <person name="Hartog M."/>
            <person name="Hontelez J."/>
            <person name="Verver J."/>
            <person name="Yang W.-C."/>
            <person name="Schijlen E."/>
            <person name="Repin R."/>
            <person name="Schilthuizen M."/>
            <person name="Schranz E."/>
            <person name="Heidstra R."/>
            <person name="Miyata K."/>
            <person name="Fedorova E."/>
            <person name="Kohlen W."/>
            <person name="Bisseling T."/>
            <person name="Smit S."/>
            <person name="Geurts R."/>
        </authorList>
    </citation>
    <scope>NUCLEOTIDE SEQUENCE [LARGE SCALE GENOMIC DNA]</scope>
    <source>
        <strain evidence="2">cv. RG33-2</strain>
    </source>
</reference>
<proteinExistence type="predicted"/>
<accession>A0A2P5CIQ5</accession>
<dbReference type="InParanoid" id="A0A2P5CIQ5"/>
<keyword evidence="2" id="KW-1185">Reference proteome</keyword>
<gene>
    <name evidence="1" type="ORF">TorRG33x02_283380</name>
</gene>
<evidence type="ECO:0000313" key="2">
    <source>
        <dbReference type="Proteomes" id="UP000237000"/>
    </source>
</evidence>
<comment type="caution">
    <text evidence="1">The sequence shown here is derived from an EMBL/GenBank/DDBJ whole genome shotgun (WGS) entry which is preliminary data.</text>
</comment>
<sequence>MVLLPFIIINNRALYRNVFLGIIYLQNAFSHITRRLPSPRESNDLHCRLNLKEIHGIRSPALKRLRGPCEDSNDFVPDTKLRCIWRMRSARLDFKVDDIKIVWAGYRHAFEVSNRILG</sequence>
<protein>
    <submittedName>
        <fullName evidence="1">Uncharacterized protein</fullName>
    </submittedName>
</protein>
<evidence type="ECO:0000313" key="1">
    <source>
        <dbReference type="EMBL" id="PON60919.1"/>
    </source>
</evidence>
<dbReference type="OrthoDB" id="1706357at2759"/>